<accession>A0AAW6CTH7</accession>
<dbReference type="GO" id="GO:0008745">
    <property type="term" value="F:N-acetylmuramoyl-L-alanine amidase activity"/>
    <property type="evidence" value="ECO:0007669"/>
    <property type="project" value="InterPro"/>
</dbReference>
<evidence type="ECO:0000313" key="6">
    <source>
        <dbReference type="EMBL" id="MDB7982230.1"/>
    </source>
</evidence>
<organism evidence="6 7">
    <name type="scientific">Faecalicoccus pleomorphus</name>
    <dbReference type="NCBI Taxonomy" id="1323"/>
    <lineage>
        <taxon>Bacteria</taxon>
        <taxon>Bacillati</taxon>
        <taxon>Bacillota</taxon>
        <taxon>Erysipelotrichia</taxon>
        <taxon>Erysipelotrichales</taxon>
        <taxon>Erysipelotrichaceae</taxon>
        <taxon>Faecalicoccus</taxon>
    </lineage>
</organism>
<dbReference type="PANTHER" id="PTHR30404:SF0">
    <property type="entry name" value="N-ACETYLMURAMOYL-L-ALANINE AMIDASE AMIC"/>
    <property type="match status" value="1"/>
</dbReference>
<feature type="chain" id="PRO_5043689342" evidence="3">
    <location>
        <begin position="30"/>
        <end position="700"/>
    </location>
</feature>
<name>A0AAW6CTH7_9FIRM</name>
<dbReference type="RefSeq" id="WP_272001718.1">
    <property type="nucleotide sequence ID" value="NZ_JAQLXO010000006.1"/>
</dbReference>
<keyword evidence="3" id="KW-0732">Signal</keyword>
<protein>
    <submittedName>
        <fullName evidence="6">RICIN domain-containing protein</fullName>
    </submittedName>
</protein>
<evidence type="ECO:0000256" key="2">
    <source>
        <dbReference type="SAM" id="MobiDB-lite"/>
    </source>
</evidence>
<evidence type="ECO:0000256" key="1">
    <source>
        <dbReference type="ARBA" id="ARBA00022801"/>
    </source>
</evidence>
<dbReference type="InterPro" id="IPR002508">
    <property type="entry name" value="MurNAc-LAA_cat"/>
</dbReference>
<feature type="non-terminal residue" evidence="6">
    <location>
        <position position="700"/>
    </location>
</feature>
<dbReference type="CDD" id="cd02696">
    <property type="entry name" value="MurNAc-LAA"/>
    <property type="match status" value="1"/>
</dbReference>
<feature type="region of interest" description="Disordered" evidence="2">
    <location>
        <begin position="67"/>
        <end position="94"/>
    </location>
</feature>
<gene>
    <name evidence="6" type="ORF">PND82_05270</name>
</gene>
<dbReference type="SUPFAM" id="SSF53187">
    <property type="entry name" value="Zn-dependent exopeptidases"/>
    <property type="match status" value="1"/>
</dbReference>
<dbReference type="GO" id="GO:0009253">
    <property type="term" value="P:peptidoglycan catabolic process"/>
    <property type="evidence" value="ECO:0007669"/>
    <property type="project" value="InterPro"/>
</dbReference>
<dbReference type="SMART" id="SM00646">
    <property type="entry name" value="Ami_3"/>
    <property type="match status" value="1"/>
</dbReference>
<dbReference type="InterPro" id="IPR035992">
    <property type="entry name" value="Ricin_B-like_lectins"/>
</dbReference>
<feature type="signal peptide" evidence="3">
    <location>
        <begin position="1"/>
        <end position="29"/>
    </location>
</feature>
<evidence type="ECO:0000259" key="4">
    <source>
        <dbReference type="SMART" id="SM00458"/>
    </source>
</evidence>
<dbReference type="PANTHER" id="PTHR30404">
    <property type="entry name" value="N-ACETYLMURAMOYL-L-ALANINE AMIDASE"/>
    <property type="match status" value="1"/>
</dbReference>
<dbReference type="SUPFAM" id="SSF50370">
    <property type="entry name" value="Ricin B-like lectins"/>
    <property type="match status" value="1"/>
</dbReference>
<dbReference type="AlphaFoldDB" id="A0AAW6CTH7"/>
<comment type="caution">
    <text evidence="6">The sequence shown here is derived from an EMBL/GenBank/DDBJ whole genome shotgun (WGS) entry which is preliminary data.</text>
</comment>
<dbReference type="Pfam" id="PF14200">
    <property type="entry name" value="RicinB_lectin_2"/>
    <property type="match status" value="1"/>
</dbReference>
<dbReference type="Gene3D" id="3.40.630.40">
    <property type="entry name" value="Zn-dependent exopeptidases"/>
    <property type="match status" value="1"/>
</dbReference>
<dbReference type="Proteomes" id="UP001212981">
    <property type="component" value="Unassembled WGS sequence"/>
</dbReference>
<evidence type="ECO:0000256" key="3">
    <source>
        <dbReference type="SAM" id="SignalP"/>
    </source>
</evidence>
<sequence length="700" mass="76840">MKSIIRKGAALMLFMAMVINCFSVSPIYAQEDNVNSGETMTEIENSENNMEEGFSSEDVTLPEENENNIPEKDQITHDTQIQDNEVVEDKKEVSTPVPGDASLVNYFYVGYPYLQAPASQEFVLSFGTGTENISRIVLKYQKDNGNLIELENSRQSGELYVFKKDFTESDKGTYKVIGFSYFVDSQEYTISFSDLEMDVRFGVNQEYDGFGENEGYTIDENGNEVEESNEINDSMAQAIESSVVSLDGSNVASTEDLVESVLKENVQTPQNNSRRKRSITTYSENNPLVICIDPGHGGSESGTVVVDGSLEKNMNLKIAMYLKEELEQYKNVKVVMTRTSDVYVSLQDRAKIAANAGATALVSIHINATGWGTQSSVSGAEVYYPHANYNAAVSETGKNLAQNILNELVGLGLNNLGIKVKYVYDTNTGEPAHDPAYDYPDGSVGDYYGVIRYSKELGVAGIIVEHAMSDNWNDFNNFLSSDAKLKNLGVADATGIAKAFGLSKISREEIDQMAEANKNVLAEGTYEIQSSLNTGYVLDVDASSMIDGGNVQIYQSNGSGAQGWKVTKDSKGYLTFTNVNSGKVLDVKNSQTSNNTNVWQYASNGSYAQKWIAVKSGNGYEILSALNPEFALDVNGSITANGTNVQIYTRNDSGAQKWIFSSYKTLEQKREELLEANKNVLAEGTYEIQSSLNTGYVLDV</sequence>
<dbReference type="InterPro" id="IPR000772">
    <property type="entry name" value="Ricin_B_lectin"/>
</dbReference>
<dbReference type="SMART" id="SM00458">
    <property type="entry name" value="RICIN"/>
    <property type="match status" value="1"/>
</dbReference>
<feature type="domain" description="MurNAc-LAA" evidence="5">
    <location>
        <begin position="350"/>
        <end position="497"/>
    </location>
</feature>
<evidence type="ECO:0000259" key="5">
    <source>
        <dbReference type="SMART" id="SM00646"/>
    </source>
</evidence>
<dbReference type="GO" id="GO:0030288">
    <property type="term" value="C:outer membrane-bounded periplasmic space"/>
    <property type="evidence" value="ECO:0007669"/>
    <property type="project" value="TreeGrafter"/>
</dbReference>
<reference evidence="6" key="1">
    <citation type="submission" date="2023-01" db="EMBL/GenBank/DDBJ databases">
        <title>Human gut microbiome strain richness.</title>
        <authorList>
            <person name="Chen-Liaw A."/>
        </authorList>
    </citation>
    <scope>NUCLEOTIDE SEQUENCE</scope>
    <source>
        <strain evidence="6">D8_m1001271B151109d0_201107</strain>
    </source>
</reference>
<dbReference type="EMBL" id="JAQLXO010000006">
    <property type="protein sequence ID" value="MDB7982230.1"/>
    <property type="molecule type" value="Genomic_DNA"/>
</dbReference>
<evidence type="ECO:0000313" key="7">
    <source>
        <dbReference type="Proteomes" id="UP001212981"/>
    </source>
</evidence>
<keyword evidence="1" id="KW-0378">Hydrolase</keyword>
<dbReference type="Gene3D" id="2.80.10.50">
    <property type="match status" value="3"/>
</dbReference>
<dbReference type="CDD" id="cd00161">
    <property type="entry name" value="beta-trefoil_Ricin-like"/>
    <property type="match status" value="1"/>
</dbReference>
<dbReference type="Pfam" id="PF01520">
    <property type="entry name" value="Amidase_3"/>
    <property type="match status" value="1"/>
</dbReference>
<feature type="domain" description="Ricin B lectin" evidence="4">
    <location>
        <begin position="524"/>
        <end position="661"/>
    </location>
</feature>
<dbReference type="PROSITE" id="PS50231">
    <property type="entry name" value="RICIN_B_LECTIN"/>
    <property type="match status" value="1"/>
</dbReference>
<proteinExistence type="predicted"/>
<dbReference type="InterPro" id="IPR050695">
    <property type="entry name" value="N-acetylmuramoyl_amidase_3"/>
</dbReference>